<dbReference type="EMBL" id="LNQE01000563">
    <property type="protein sequence ID" value="KUG25972.1"/>
    <property type="molecule type" value="Genomic_DNA"/>
</dbReference>
<dbReference type="SUPFAM" id="SSF53448">
    <property type="entry name" value="Nucleotide-diphospho-sugar transferases"/>
    <property type="match status" value="1"/>
</dbReference>
<dbReference type="EC" id="2.7.1.22" evidence="2"/>
<keyword evidence="2" id="KW-0418">Kinase</keyword>
<evidence type="ECO:0000313" key="2">
    <source>
        <dbReference type="EMBL" id="KUG25972.1"/>
    </source>
</evidence>
<evidence type="ECO:0000259" key="1">
    <source>
        <dbReference type="Pfam" id="PF14134"/>
    </source>
</evidence>
<dbReference type="Pfam" id="PF14134">
    <property type="entry name" value="DUF4301"/>
    <property type="match status" value="1"/>
</dbReference>
<reference evidence="2" key="1">
    <citation type="journal article" date="2015" name="Proc. Natl. Acad. Sci. U.S.A.">
        <title>Networks of energetic and metabolic interactions define dynamics in microbial communities.</title>
        <authorList>
            <person name="Embree M."/>
            <person name="Liu J.K."/>
            <person name="Al-Bassam M.M."/>
            <person name="Zengler K."/>
        </authorList>
    </citation>
    <scope>NUCLEOTIDE SEQUENCE</scope>
</reference>
<comment type="caution">
    <text evidence="2">The sequence shown here is derived from an EMBL/GenBank/DDBJ whole genome shotgun (WGS) entry which is preliminary data.</text>
</comment>
<organism evidence="2">
    <name type="scientific">hydrocarbon metagenome</name>
    <dbReference type="NCBI Taxonomy" id="938273"/>
    <lineage>
        <taxon>unclassified sequences</taxon>
        <taxon>metagenomes</taxon>
        <taxon>ecological metagenomes</taxon>
    </lineage>
</organism>
<protein>
    <submittedName>
        <fullName evidence="2">Ribosylnicotinamide kinase</fullName>
        <ecNumber evidence="2">2.7.1.22</ecNumber>
    </submittedName>
</protein>
<dbReference type="AlphaFoldDB" id="A0A0W8FYN3"/>
<name>A0A0W8FYN3_9ZZZZ</name>
<accession>A0A0W8FYN3</accession>
<dbReference type="InterPro" id="IPR029044">
    <property type="entry name" value="Nucleotide-diphossugar_trans"/>
</dbReference>
<dbReference type="InterPro" id="IPR025393">
    <property type="entry name" value="DUF4301"/>
</dbReference>
<proteinExistence type="predicted"/>
<gene>
    <name evidence="2" type="ORF">ASZ90_004199</name>
</gene>
<feature type="domain" description="DUF4301" evidence="1">
    <location>
        <begin position="14"/>
        <end position="517"/>
    </location>
</feature>
<dbReference type="GO" id="GO:0050262">
    <property type="term" value="F:ribosylnicotinamide kinase activity"/>
    <property type="evidence" value="ECO:0007669"/>
    <property type="project" value="UniProtKB-EC"/>
</dbReference>
<keyword evidence="2" id="KW-0808">Transferase</keyword>
<sequence length="518" mass="60299">MDRNEIIRFLNLTDNDLELLEKYEIDIHTIKKQFDQLIEGTKFIKLNRACIIDDGVRKIDENKKLELIKTQEEYCKEKRVGKFVPASGAASRMFKELESFLNSDKNVTLYQIRTDDKYEYILRFFDRLEDFAFYDDLNFVLSQSGLNLTHLKTENNFKTILEYLLTEKGLNYSNLPKALIKFHCYEKEKRTSFEEQVVEAINYIKDTDSEVNLHFTISPEMIERFEAEKKYLIEKYSGKNKLNISFSFQNKSTDTIALDVDNNLFKEDEELLFRPGGHGALIKNLNELNHDLVYIKNIDNVQREENLALTVEHKKLIGGLLIQVQKKIHSYLKKLEIGNDKEYLSEIIEFINQELGYDYTWDDNLSVEQIKNRIITFLNRPIRVCGVVVNEGHPGGGPFWVENIDRTLSKQIVESGQIDKGNPEQVRIFETSTHFNPVDLACSLRDFKGNKFDLTKFVDNSAVFVADKSQSGRELKALELPGLWNGAMAHWITIFVEVPKETFTPVKEANDLLHDYHL</sequence>